<dbReference type="InterPro" id="IPR000305">
    <property type="entry name" value="GIY-YIG_endonuc"/>
</dbReference>
<dbReference type="Gene3D" id="3.30.420.10">
    <property type="entry name" value="Ribonuclease H-like superfamily/Ribonuclease H"/>
    <property type="match status" value="1"/>
</dbReference>
<feature type="domain" description="GIY-YIG" evidence="1">
    <location>
        <begin position="196"/>
        <end position="274"/>
    </location>
</feature>
<evidence type="ECO:0000259" key="1">
    <source>
        <dbReference type="PROSITE" id="PS50164"/>
    </source>
</evidence>
<dbReference type="CDD" id="cd06127">
    <property type="entry name" value="DEDDh"/>
    <property type="match status" value="1"/>
</dbReference>
<dbReference type="InterPro" id="IPR012337">
    <property type="entry name" value="RNaseH-like_sf"/>
</dbReference>
<name>A0ABY6J5V1_9BACT</name>
<accession>A0ABY6J5V1</accession>
<evidence type="ECO:0000313" key="2">
    <source>
        <dbReference type="EMBL" id="UYQ95055.1"/>
    </source>
</evidence>
<dbReference type="SMART" id="SM00479">
    <property type="entry name" value="EXOIII"/>
    <property type="match status" value="1"/>
</dbReference>
<dbReference type="SMART" id="SM00465">
    <property type="entry name" value="GIYc"/>
    <property type="match status" value="1"/>
</dbReference>
<dbReference type="PANTHER" id="PTHR30231">
    <property type="entry name" value="DNA POLYMERASE III SUBUNIT EPSILON"/>
    <property type="match status" value="1"/>
</dbReference>
<dbReference type="Proteomes" id="UP001162741">
    <property type="component" value="Chromosome"/>
</dbReference>
<dbReference type="InterPro" id="IPR047296">
    <property type="entry name" value="GIY-YIG_UvrC_Cho"/>
</dbReference>
<dbReference type="InterPro" id="IPR006054">
    <property type="entry name" value="DnaQ"/>
</dbReference>
<dbReference type="Gene3D" id="3.40.1440.10">
    <property type="entry name" value="GIY-YIG endonuclease"/>
    <property type="match status" value="1"/>
</dbReference>
<keyword evidence="2" id="KW-0269">Exonuclease</keyword>
<protein>
    <submittedName>
        <fullName evidence="2">Exonuclease domain-containing protein</fullName>
    </submittedName>
</protein>
<dbReference type="EMBL" id="CP107006">
    <property type="protein sequence ID" value="UYQ95055.1"/>
    <property type="molecule type" value="Genomic_DNA"/>
</dbReference>
<dbReference type="RefSeq" id="WP_264282855.1">
    <property type="nucleotide sequence ID" value="NZ_CP107006.1"/>
</dbReference>
<dbReference type="InterPro" id="IPR035901">
    <property type="entry name" value="GIY-YIG_endonuc_sf"/>
</dbReference>
<keyword evidence="2" id="KW-0378">Hydrolase</keyword>
<keyword evidence="2" id="KW-0540">Nuclease</keyword>
<dbReference type="InterPro" id="IPR036397">
    <property type="entry name" value="RNaseH_sf"/>
</dbReference>
<evidence type="ECO:0000313" key="3">
    <source>
        <dbReference type="Proteomes" id="UP001162741"/>
    </source>
</evidence>
<dbReference type="PROSITE" id="PS50164">
    <property type="entry name" value="GIY_YIG"/>
    <property type="match status" value="1"/>
</dbReference>
<gene>
    <name evidence="2" type="ORF">MKQ68_08100</name>
</gene>
<reference evidence="2" key="1">
    <citation type="submission" date="2022-10" db="EMBL/GenBank/DDBJ databases">
        <title>Chitinophaga sp. nov., isolated from soil.</title>
        <authorList>
            <person name="Jeon C.O."/>
        </authorList>
    </citation>
    <scope>NUCLEOTIDE SEQUENCE</scope>
    <source>
        <strain evidence="2">R8</strain>
    </source>
</reference>
<dbReference type="Pfam" id="PF01541">
    <property type="entry name" value="GIY-YIG"/>
    <property type="match status" value="1"/>
</dbReference>
<dbReference type="NCBIfam" id="TIGR00573">
    <property type="entry name" value="dnaq"/>
    <property type="match status" value="1"/>
</dbReference>
<proteinExistence type="predicted"/>
<dbReference type="Pfam" id="PF00929">
    <property type="entry name" value="RNase_T"/>
    <property type="match status" value="1"/>
</dbReference>
<dbReference type="InterPro" id="IPR013520">
    <property type="entry name" value="Ribonucl_H"/>
</dbReference>
<sequence length="454" mass="51127">MYAIVDIETTGGHASASGITEVAIFISDGIRVVDQYQTLINPGVKIPTYITALTGITNEMVADAPYFEDVAGEIFALLKDHIFVAHHVNFDYSFLKFHLAHYGYDLNTKKLCTVRLGRKIFPGFPSYSLGNLCRSLQIPILNRHRAGGDAEATAKLFAMLVEADANGAIAAALKPSSKEHFLPPNLPVEQVRALPGQPGVYYFHDEKGKVIYVGKAKNISKRVNSHFTGNNAGRQRQEFLRNIHSISYEATGTELMAFILESLEIKRLWPAYNYSQKRIEARFGFYLFEDQQGYLRLAIEKRRKHTAPIYSFNLMVDGRNRLKSLVTKFELCPRLCFLQTDPNCVGRAEHTCHGACDKEEAPETYNNRVLEAIQHLQDEQPSYIIMGNGRGVGEQSCILMERGRFYGMGYLTREVQITSIDGLKDYLTPYPENEYILNLIRQYAVTKGLASLTA</sequence>
<dbReference type="PANTHER" id="PTHR30231:SF41">
    <property type="entry name" value="DNA POLYMERASE III SUBUNIT EPSILON"/>
    <property type="match status" value="1"/>
</dbReference>
<organism evidence="2 3">
    <name type="scientific">Chitinophaga horti</name>
    <dbReference type="NCBI Taxonomy" id="2920382"/>
    <lineage>
        <taxon>Bacteria</taxon>
        <taxon>Pseudomonadati</taxon>
        <taxon>Bacteroidota</taxon>
        <taxon>Chitinophagia</taxon>
        <taxon>Chitinophagales</taxon>
        <taxon>Chitinophagaceae</taxon>
        <taxon>Chitinophaga</taxon>
    </lineage>
</organism>
<dbReference type="GO" id="GO:0004527">
    <property type="term" value="F:exonuclease activity"/>
    <property type="evidence" value="ECO:0007669"/>
    <property type="project" value="UniProtKB-KW"/>
</dbReference>
<keyword evidence="3" id="KW-1185">Reference proteome</keyword>
<dbReference type="CDD" id="cd10434">
    <property type="entry name" value="GIY-YIG_UvrC_Cho"/>
    <property type="match status" value="1"/>
</dbReference>
<dbReference type="SUPFAM" id="SSF53098">
    <property type="entry name" value="Ribonuclease H-like"/>
    <property type="match status" value="1"/>
</dbReference>
<dbReference type="SUPFAM" id="SSF82771">
    <property type="entry name" value="GIY-YIG endonuclease"/>
    <property type="match status" value="1"/>
</dbReference>